<dbReference type="OrthoDB" id="1927989at2759"/>
<keyword evidence="3" id="KW-1185">Reference proteome</keyword>
<dbReference type="AlphaFoldDB" id="A0A2I0A383"/>
<evidence type="ECO:0000313" key="2">
    <source>
        <dbReference type="EMBL" id="PKA50007.1"/>
    </source>
</evidence>
<dbReference type="PANTHER" id="PTHR31722">
    <property type="entry name" value="OS06G0675200 PROTEIN"/>
    <property type="match status" value="1"/>
</dbReference>
<dbReference type="PANTHER" id="PTHR31722:SF62">
    <property type="entry name" value="EMB|CAB62433.1"/>
    <property type="match status" value="1"/>
</dbReference>
<evidence type="ECO:0000313" key="3">
    <source>
        <dbReference type="Proteomes" id="UP000236161"/>
    </source>
</evidence>
<accession>A0A2I0A383</accession>
<proteinExistence type="predicted"/>
<feature type="region of interest" description="Disordered" evidence="1">
    <location>
        <begin position="90"/>
        <end position="155"/>
    </location>
</feature>
<feature type="compositionally biased region" description="Basic and acidic residues" evidence="1">
    <location>
        <begin position="146"/>
        <end position="155"/>
    </location>
</feature>
<dbReference type="Proteomes" id="UP000236161">
    <property type="component" value="Unassembled WGS sequence"/>
</dbReference>
<dbReference type="STRING" id="1088818.A0A2I0A383"/>
<protein>
    <submittedName>
        <fullName evidence="2">Uncharacterized protein</fullName>
    </submittedName>
</protein>
<dbReference type="EMBL" id="KZ452035">
    <property type="protein sequence ID" value="PKA50007.1"/>
    <property type="molecule type" value="Genomic_DNA"/>
</dbReference>
<evidence type="ECO:0000256" key="1">
    <source>
        <dbReference type="SAM" id="MobiDB-lite"/>
    </source>
</evidence>
<name>A0A2I0A383_9ASPA</name>
<gene>
    <name evidence="2" type="ORF">AXF42_Ash017546</name>
</gene>
<feature type="compositionally biased region" description="Low complexity" evidence="1">
    <location>
        <begin position="131"/>
        <end position="143"/>
    </location>
</feature>
<reference evidence="2 3" key="1">
    <citation type="journal article" date="2017" name="Nature">
        <title>The Apostasia genome and the evolution of orchids.</title>
        <authorList>
            <person name="Zhang G.Q."/>
            <person name="Liu K.W."/>
            <person name="Li Z."/>
            <person name="Lohaus R."/>
            <person name="Hsiao Y.Y."/>
            <person name="Niu S.C."/>
            <person name="Wang J.Y."/>
            <person name="Lin Y.C."/>
            <person name="Xu Q."/>
            <person name="Chen L.J."/>
            <person name="Yoshida K."/>
            <person name="Fujiwara S."/>
            <person name="Wang Z.W."/>
            <person name="Zhang Y.Q."/>
            <person name="Mitsuda N."/>
            <person name="Wang M."/>
            <person name="Liu G.H."/>
            <person name="Pecoraro L."/>
            <person name="Huang H.X."/>
            <person name="Xiao X.J."/>
            <person name="Lin M."/>
            <person name="Wu X.Y."/>
            <person name="Wu W.L."/>
            <person name="Chen Y.Y."/>
            <person name="Chang S.B."/>
            <person name="Sakamoto S."/>
            <person name="Ohme-Takagi M."/>
            <person name="Yagi M."/>
            <person name="Zeng S.J."/>
            <person name="Shen C.Y."/>
            <person name="Yeh C.M."/>
            <person name="Luo Y.B."/>
            <person name="Tsai W.C."/>
            <person name="Van de Peer Y."/>
            <person name="Liu Z.J."/>
        </authorList>
    </citation>
    <scope>NUCLEOTIDE SEQUENCE [LARGE SCALE GENOMIC DNA]</scope>
    <source>
        <strain evidence="3">cv. Shenzhen</strain>
        <tissue evidence="2">Stem</tissue>
    </source>
</reference>
<sequence length="155" mass="16611">MLCTMFNDHQGFCGAPPPASPRISFSNDFALEPQPQPREGAPPDPNFEFAVGGRPMIAADELFFKGRMLPLRDQLRQPAADRVKTLRDELRSDAGDCPGSGRPPKGSMRWKEFLGLRRVNGGPSARKNDKAGGSSASAAAAAAVESPEREAGKFA</sequence>
<organism evidence="2 3">
    <name type="scientific">Apostasia shenzhenica</name>
    <dbReference type="NCBI Taxonomy" id="1088818"/>
    <lineage>
        <taxon>Eukaryota</taxon>
        <taxon>Viridiplantae</taxon>
        <taxon>Streptophyta</taxon>
        <taxon>Embryophyta</taxon>
        <taxon>Tracheophyta</taxon>
        <taxon>Spermatophyta</taxon>
        <taxon>Magnoliopsida</taxon>
        <taxon>Liliopsida</taxon>
        <taxon>Asparagales</taxon>
        <taxon>Orchidaceae</taxon>
        <taxon>Apostasioideae</taxon>
        <taxon>Apostasia</taxon>
    </lineage>
</organism>